<reference evidence="2" key="1">
    <citation type="submission" date="2020-10" db="EMBL/GenBank/DDBJ databases">
        <authorList>
            <person name="Gilroy R."/>
        </authorList>
    </citation>
    <scope>NUCLEOTIDE SEQUENCE</scope>
    <source>
        <strain evidence="2">ChiSjej5B23-6657</strain>
    </source>
</reference>
<reference evidence="2" key="2">
    <citation type="journal article" date="2021" name="PeerJ">
        <title>Extensive microbial diversity within the chicken gut microbiome revealed by metagenomics and culture.</title>
        <authorList>
            <person name="Gilroy R."/>
            <person name="Ravi A."/>
            <person name="Getino M."/>
            <person name="Pursley I."/>
            <person name="Horton D.L."/>
            <person name="Alikhan N.F."/>
            <person name="Baker D."/>
            <person name="Gharbi K."/>
            <person name="Hall N."/>
            <person name="Watson M."/>
            <person name="Adriaenssens E.M."/>
            <person name="Foster-Nyarko E."/>
            <person name="Jarju S."/>
            <person name="Secka A."/>
            <person name="Antonio M."/>
            <person name="Oren A."/>
            <person name="Chaudhuri R.R."/>
            <person name="La Ragione R."/>
            <person name="Hildebrand F."/>
            <person name="Pallen M.J."/>
        </authorList>
    </citation>
    <scope>NUCLEOTIDE SEQUENCE</scope>
    <source>
        <strain evidence="2">ChiSjej5B23-6657</strain>
    </source>
</reference>
<gene>
    <name evidence="2" type="ORF">IAA55_02810</name>
</gene>
<feature type="transmembrane region" description="Helical" evidence="1">
    <location>
        <begin position="35"/>
        <end position="52"/>
    </location>
</feature>
<evidence type="ECO:0000313" key="3">
    <source>
        <dbReference type="Proteomes" id="UP000823912"/>
    </source>
</evidence>
<keyword evidence="1" id="KW-0812">Transmembrane</keyword>
<feature type="transmembrane region" description="Helical" evidence="1">
    <location>
        <begin position="92"/>
        <end position="115"/>
    </location>
</feature>
<organism evidence="2 3">
    <name type="scientific">Candidatus Pullilachnospira gallistercoris</name>
    <dbReference type="NCBI Taxonomy" id="2840911"/>
    <lineage>
        <taxon>Bacteria</taxon>
        <taxon>Bacillati</taxon>
        <taxon>Bacillota</taxon>
        <taxon>Clostridia</taxon>
        <taxon>Lachnospirales</taxon>
        <taxon>Lachnospiraceae</taxon>
        <taxon>Lachnospiraceae incertae sedis</taxon>
        <taxon>Candidatus Pullilachnospira</taxon>
    </lineage>
</organism>
<dbReference type="PANTHER" id="PTHR37810">
    <property type="entry name" value="IMMUNITY PROTEIN SDPI"/>
    <property type="match status" value="1"/>
</dbReference>
<keyword evidence="1" id="KW-1133">Transmembrane helix</keyword>
<dbReference type="Proteomes" id="UP000823912">
    <property type="component" value="Unassembled WGS sequence"/>
</dbReference>
<accession>A0A9D1E880</accession>
<feature type="transmembrane region" description="Helical" evidence="1">
    <location>
        <begin position="169"/>
        <end position="191"/>
    </location>
</feature>
<proteinExistence type="predicted"/>
<evidence type="ECO:0000313" key="2">
    <source>
        <dbReference type="EMBL" id="HIR70195.1"/>
    </source>
</evidence>
<dbReference type="EMBL" id="DVHM01000046">
    <property type="protein sequence ID" value="HIR70195.1"/>
    <property type="molecule type" value="Genomic_DNA"/>
</dbReference>
<name>A0A9D1E880_9FIRM</name>
<sequence>MKEMIMKNKGNLIGSSLVILLPIPIEGLLQREFVFYPLFFLAAHWLCILITLHDRKNRDQDRKAMGLIFWILPIISLLFCSVFHFVRTGVESFSLITTLMYFAFGLMFVVFGNYLPKIRQNSTMGIKVKWALENEENWNATHRFSGKCWFICGILCMVCSLFSDYYGSVLVFMVLVLIAALLPCFYSYLYYKKMKREGRTREIAPLSPAKKVVTVVLTLAIIVFVVWSLFTGDMEIVYRQDSFTVETANWEDLTIRYEDIDEIRLQEEDPSRDVSGTRTNGFGNLKMSLGSFENELYGAYTRYTYASCDAVVALTVNGKTVILNGENKADTREIYETLQEKIKNIRENY</sequence>
<protein>
    <submittedName>
        <fullName evidence="2">SdpI family protein</fullName>
    </submittedName>
</protein>
<dbReference type="AlphaFoldDB" id="A0A9D1E880"/>
<dbReference type="GO" id="GO:0009636">
    <property type="term" value="P:response to toxic substance"/>
    <property type="evidence" value="ECO:0007669"/>
    <property type="project" value="TreeGrafter"/>
</dbReference>
<comment type="caution">
    <text evidence="2">The sequence shown here is derived from an EMBL/GenBank/DDBJ whole genome shotgun (WGS) entry which is preliminary data.</text>
</comment>
<feature type="transmembrane region" description="Helical" evidence="1">
    <location>
        <begin position="212"/>
        <end position="230"/>
    </location>
</feature>
<feature type="transmembrane region" description="Helical" evidence="1">
    <location>
        <begin position="144"/>
        <end position="163"/>
    </location>
</feature>
<evidence type="ECO:0000256" key="1">
    <source>
        <dbReference type="SAM" id="Phobius"/>
    </source>
</evidence>
<dbReference type="Pfam" id="PF13630">
    <property type="entry name" value="SdpI"/>
    <property type="match status" value="1"/>
</dbReference>
<feature type="transmembrane region" description="Helical" evidence="1">
    <location>
        <begin position="64"/>
        <end position="86"/>
    </location>
</feature>
<feature type="transmembrane region" description="Helical" evidence="1">
    <location>
        <begin position="12"/>
        <end position="29"/>
    </location>
</feature>
<keyword evidence="1" id="KW-0472">Membrane</keyword>
<dbReference type="InterPro" id="IPR025962">
    <property type="entry name" value="SdpI/YhfL"/>
</dbReference>
<dbReference type="PANTHER" id="PTHR37810:SF5">
    <property type="entry name" value="IMMUNITY PROTEIN SDPI"/>
    <property type="match status" value="1"/>
</dbReference>